<organism evidence="4 5">
    <name type="scientific">Paralvinella palmiformis</name>
    <dbReference type="NCBI Taxonomy" id="53620"/>
    <lineage>
        <taxon>Eukaryota</taxon>
        <taxon>Metazoa</taxon>
        <taxon>Spiralia</taxon>
        <taxon>Lophotrochozoa</taxon>
        <taxon>Annelida</taxon>
        <taxon>Polychaeta</taxon>
        <taxon>Sedentaria</taxon>
        <taxon>Canalipalpata</taxon>
        <taxon>Terebellida</taxon>
        <taxon>Terebelliformia</taxon>
        <taxon>Alvinellidae</taxon>
        <taxon>Paralvinella</taxon>
    </lineage>
</organism>
<dbReference type="Gene3D" id="1.25.40.10">
    <property type="entry name" value="Tetratricopeptide repeat domain"/>
    <property type="match status" value="2"/>
</dbReference>
<dbReference type="InterPro" id="IPR025139">
    <property type="entry name" value="DUF4062"/>
</dbReference>
<proteinExistence type="predicted"/>
<dbReference type="Proteomes" id="UP001208570">
    <property type="component" value="Unassembled WGS sequence"/>
</dbReference>
<keyword evidence="5" id="KW-1185">Reference proteome</keyword>
<dbReference type="InterPro" id="IPR011990">
    <property type="entry name" value="TPR-like_helical_dom_sf"/>
</dbReference>
<dbReference type="SMART" id="SM01198">
    <property type="entry name" value="FBA"/>
    <property type="match status" value="1"/>
</dbReference>
<dbReference type="EMBL" id="JAODUP010000076">
    <property type="protein sequence ID" value="KAK2163626.1"/>
    <property type="molecule type" value="Genomic_DNA"/>
</dbReference>
<dbReference type="InterPro" id="IPR025662">
    <property type="entry name" value="Sigma_54_int_dom_ATP-bd_1"/>
</dbReference>
<dbReference type="Gene3D" id="3.40.50.300">
    <property type="entry name" value="P-loop containing nucleotide triphosphate hydrolases"/>
    <property type="match status" value="1"/>
</dbReference>
<dbReference type="PANTHER" id="PTHR19860">
    <property type="entry name" value="DDB1- AND CUL4-ASSOCIATED FACTOR 12-RELATED"/>
    <property type="match status" value="1"/>
</dbReference>
<dbReference type="PANTHER" id="PTHR19860:SF17">
    <property type="entry name" value="FBA DOMAIN-CONTAINING PROTEIN"/>
    <property type="match status" value="1"/>
</dbReference>
<gene>
    <name evidence="4" type="ORF">LSH36_76g03044</name>
</gene>
<dbReference type="PROSITE" id="PS00675">
    <property type="entry name" value="SIGMA54_INTERACT_1"/>
    <property type="match status" value="1"/>
</dbReference>
<dbReference type="Gene3D" id="2.60.120.430">
    <property type="entry name" value="Galactose-binding lectin"/>
    <property type="match status" value="1"/>
</dbReference>
<evidence type="ECO:0000256" key="1">
    <source>
        <dbReference type="ARBA" id="ARBA00022737"/>
    </source>
</evidence>
<evidence type="ECO:0000256" key="2">
    <source>
        <dbReference type="SAM" id="MobiDB-lite"/>
    </source>
</evidence>
<evidence type="ECO:0000313" key="5">
    <source>
        <dbReference type="Proteomes" id="UP001208570"/>
    </source>
</evidence>
<dbReference type="Pfam" id="PF04300">
    <property type="entry name" value="FBA"/>
    <property type="match status" value="1"/>
</dbReference>
<feature type="compositionally biased region" description="Polar residues" evidence="2">
    <location>
        <begin position="60"/>
        <end position="79"/>
    </location>
</feature>
<dbReference type="Gene3D" id="2.60.120.260">
    <property type="entry name" value="Galactose-binding domain-like"/>
    <property type="match status" value="1"/>
</dbReference>
<feature type="region of interest" description="Disordered" evidence="2">
    <location>
        <begin position="1"/>
        <end position="99"/>
    </location>
</feature>
<dbReference type="Pfam" id="PF13424">
    <property type="entry name" value="TPR_12"/>
    <property type="match status" value="1"/>
</dbReference>
<dbReference type="InterPro" id="IPR008979">
    <property type="entry name" value="Galactose-bd-like_sf"/>
</dbReference>
<dbReference type="InterPro" id="IPR027417">
    <property type="entry name" value="P-loop_NTPase"/>
</dbReference>
<feature type="compositionally biased region" description="Polar residues" evidence="2">
    <location>
        <begin position="1"/>
        <end position="12"/>
    </location>
</feature>
<dbReference type="GO" id="GO:0080008">
    <property type="term" value="C:Cul4-RING E3 ubiquitin ligase complex"/>
    <property type="evidence" value="ECO:0007669"/>
    <property type="project" value="TreeGrafter"/>
</dbReference>
<protein>
    <recommendedName>
        <fullName evidence="3">FBA domain-containing protein</fullName>
    </recommendedName>
</protein>
<dbReference type="SUPFAM" id="SSF49785">
    <property type="entry name" value="Galactose-binding domain-like"/>
    <property type="match status" value="1"/>
</dbReference>
<dbReference type="SUPFAM" id="SSF52540">
    <property type="entry name" value="P-loop containing nucleoside triphosphate hydrolases"/>
    <property type="match status" value="1"/>
</dbReference>
<name>A0AAD9K324_9ANNE</name>
<feature type="domain" description="FBA" evidence="3">
    <location>
        <begin position="760"/>
        <end position="941"/>
    </location>
</feature>
<dbReference type="InterPro" id="IPR051191">
    <property type="entry name" value="DCAF12"/>
</dbReference>
<keyword evidence="1" id="KW-0677">Repeat</keyword>
<sequence>MGSNPSKQTAKASSCEKPVHEEDSISKVFQQPPPSSSSVSSSSLSPRSLKEENFLMVMTSEDQMPPSSNNKQQAASENKLSQDVDKGESKMESNGNKTSTQLMTTVNTFEANMALPECTLSDIPVDFPYVSGKSSGKWPISNYAALHVNVNAKEGGMASLILVSNAYGPVGKDTTAQIFLHRSGYDSNYHSWLSVAKNNSGHFQPKTSFITDEDGRLIANCMFGSNHIALLSNDPRYGHLGHGICVDGGAEPVSLFLDVNGARPDDHGSGCTLLLCSGFEAGMDDVKSVYAVYMVRCGYKDDFVHSVLIRGEDKWQFSIEDGILHAQGPGRGRYALYHNRDLLPANCGVGRAQVWHTTAISGSEPSIIASSELLVGVLLVLCSYSDGVEDHTSAALYVLSIEDGNLTMAEPFAISGQQDEHADLWKFHLSSNQLLATGPNSPCRYVVLSNLCQSASQQAVEGTISCRCLATGLSRPIRGAVSINEDSVIGWIEKQQDVIIRVNEIPVAKILASSLKKTKDKFAFHRLWMDSEKKLGLYLVRVFFVYTKQDGNQAMIELDGSPQHIIYQPPGAVYALNCGSPAYHALNDVVYTSEHHQFVNFSRDFCFGTRCKAKGIVKPHSSEPKIHTDTYDGFLYMTARATEVEATEERNIVYEIPDLPNGEMILRLHSVKDTPPGGITVCGRDITGKVAEQMKKHKKLPEGIGAIAIDVPIEITNNKMKLSLISHLLCAFAVFDKTFKEKTPSSEELERELLEKEKLVDAIEPLDRQFTKKERTILGWSPNLLLNASGETGDLSHWKIKTGDWKVVEGGYGTEKAFVTSHMDCIKSQQVDLTKHFSRVYLDTAPDIQVSEWYKEGCGGGGFYSFEATLETDDGEILDSYNTGKIGTIYCDMQWKQAQYIFRNYGPRAATVTITSFGKDDKFWAGHYGTQMSTAIVRVKSQVNTDDTDQYEDVISDMDELTKCTKKMEELINQMLTENHHLLQEAKEEDTLHKYDAVMQEPAKKVERSDRKKHQTLRRKKREMRVFVSSTFKDFKEEREQLIKKTFREINSFCVERNVFFTYVDLRWGISEEQTNHGQTIAICLKEIERCRPYFICMMGERFGWSQQEHQPDELLNQSFDVAIKTYPKDLSWIETHRYGTSVTQLEVMHGVLNDIPARKRRSFIYLRDSFKRGQIPDEKALMFEAESEWHQEKQQSFRKFVQQSDLNVRSYKAPLEVCDLIKKDLQSCVETDFPIGTELSSIEKEREAHISFAEARRRIYIGRESYFKYIDNYMDAETNTPLVILGESGAGKSALIANWVGRIEEKEPESFIFVHFIGSSAKSVSHIKLLRRLFEELKAFHHLDWHVPSSDSDLVLNMTLQWLPRTLPANIKMLLSTLPGRSLEAVQAAKWPLLSVEPLKEDEKLQILEGYLEDIYGKTLSREQKSLIIDAKQTNNPLYLKALLDEVPNAVWSPFYLSLVESLVNRNGIVNFFHDHLRQAVEKKYLRTRQDKVAGYLWLADFFTEKDMDDRKVDELPTLLSKAGAMERLEETITDLEVFRRLTLTEEGKFDLIKFWNQLEGISEAETAYIDALKVMPHTEGDHTRYREIQQALADFLIGLGFLTTAKMLLNSVLTELEREYKDTHIEVLYWPTDHTRQLRCTHPLVIQLLIRLGKVCYKQNDLTEATRYYRDATRRINRIQSPSQKLQLTEALLGWADVLIAQDNMPAAKKYLIRCREIATEVLGVRHHYVAAISNILGKLAYQQGHIDKALGHFISDMMLTRGEVGLFHPRIAHILNEIALVYDDKNDLKAGELFEVALIILLDTYGNNNIEVAVVRYNLGIFYFASQLFLRAKYQLDQASIVFTEFLGTDHPHTQEADRALKDLLSFIPNE</sequence>
<dbReference type="SUPFAM" id="SSF48452">
    <property type="entry name" value="TPR-like"/>
    <property type="match status" value="1"/>
</dbReference>
<comment type="caution">
    <text evidence="4">The sequence shown here is derived from an EMBL/GenBank/DDBJ whole genome shotgun (WGS) entry which is preliminary data.</text>
</comment>
<feature type="compositionally biased region" description="Basic and acidic residues" evidence="2">
    <location>
        <begin position="80"/>
        <end position="91"/>
    </location>
</feature>
<evidence type="ECO:0000259" key="3">
    <source>
        <dbReference type="PROSITE" id="PS51114"/>
    </source>
</evidence>
<reference evidence="4" key="1">
    <citation type="journal article" date="2023" name="Mol. Biol. Evol.">
        <title>Third-Generation Sequencing Reveals the Adaptive Role of the Epigenome in Three Deep-Sea Polychaetes.</title>
        <authorList>
            <person name="Perez M."/>
            <person name="Aroh O."/>
            <person name="Sun Y."/>
            <person name="Lan Y."/>
            <person name="Juniper S.K."/>
            <person name="Young C.R."/>
            <person name="Angers B."/>
            <person name="Qian P.Y."/>
        </authorList>
    </citation>
    <scope>NUCLEOTIDE SEQUENCE</scope>
    <source>
        <strain evidence="4">P08H-3</strain>
    </source>
</reference>
<dbReference type="PROSITE" id="PS51114">
    <property type="entry name" value="FBA"/>
    <property type="match status" value="1"/>
</dbReference>
<dbReference type="InterPro" id="IPR007397">
    <property type="entry name" value="F-box-assoc_dom"/>
</dbReference>
<accession>A0AAD9K324</accession>
<dbReference type="Pfam" id="PF13271">
    <property type="entry name" value="DUF4062"/>
    <property type="match status" value="1"/>
</dbReference>
<feature type="compositionally biased region" description="Low complexity" evidence="2">
    <location>
        <begin position="36"/>
        <end position="47"/>
    </location>
</feature>
<evidence type="ECO:0000313" key="4">
    <source>
        <dbReference type="EMBL" id="KAK2163626.1"/>
    </source>
</evidence>